<evidence type="ECO:0000256" key="5">
    <source>
        <dbReference type="ARBA" id="ARBA00023125"/>
    </source>
</evidence>
<dbReference type="InterPro" id="IPR013324">
    <property type="entry name" value="RNA_pol_sigma_r3/r4-like"/>
</dbReference>
<comment type="similarity">
    <text evidence="1">Belongs to the sigma-70 factor family. ECF subfamily.</text>
</comment>
<dbReference type="Gene3D" id="1.10.10.10">
    <property type="entry name" value="Winged helix-like DNA-binding domain superfamily/Winged helix DNA-binding domain"/>
    <property type="match status" value="1"/>
</dbReference>
<keyword evidence="10" id="KW-1185">Reference proteome</keyword>
<evidence type="ECO:0000313" key="9">
    <source>
        <dbReference type="EMBL" id="MCC2616157.1"/>
    </source>
</evidence>
<reference evidence="9 10" key="1">
    <citation type="submission" date="2021-10" db="EMBL/GenBank/DDBJ databases">
        <title>Draft genome of Aestuariibacter halophilus JC2043.</title>
        <authorList>
            <person name="Emsley S.A."/>
            <person name="Pfannmuller K.M."/>
            <person name="Ushijima B."/>
            <person name="Saw J.H."/>
            <person name="Videau P."/>
        </authorList>
    </citation>
    <scope>NUCLEOTIDE SEQUENCE [LARGE SCALE GENOMIC DNA]</scope>
    <source>
        <strain evidence="9 10">JC2043</strain>
    </source>
</reference>
<sequence length="299" mass="34189">MKNLKQPNTIRHEQDFVDLLAEVRPTLHRYCTRLTGSVFDGEDLVQQVLTKAFDRLHDSLPITNPQSWLFTIAHNSLIDQHRARQARPEGHLAEAQNMPETPLQQGLDDLDWLMSLPPMQRSVLVLNNGFGYSAKQCAELCHTTEVAIKSALARARQHLKAYQPASKAPALSSADDVRLRLYTDLFNQREFDALLALTLDEVKLDMVAKAQMSGREDIRFYFNNYNGLDTWHAEPGRVNGQPAMLMFEPQVSRTQPQYVVLVEHEGEALKRIQDFRYARYVMDSADWQPLNALTQESLT</sequence>
<dbReference type="EMBL" id="JAJEWP010000001">
    <property type="protein sequence ID" value="MCC2616157.1"/>
    <property type="molecule type" value="Genomic_DNA"/>
</dbReference>
<evidence type="ECO:0000259" key="8">
    <source>
        <dbReference type="Pfam" id="PF08281"/>
    </source>
</evidence>
<evidence type="ECO:0000259" key="7">
    <source>
        <dbReference type="Pfam" id="PF04542"/>
    </source>
</evidence>
<dbReference type="Proteomes" id="UP001520878">
    <property type="component" value="Unassembled WGS sequence"/>
</dbReference>
<keyword evidence="3" id="KW-0805">Transcription regulation</keyword>
<dbReference type="InterPro" id="IPR007627">
    <property type="entry name" value="RNA_pol_sigma70_r2"/>
</dbReference>
<dbReference type="InterPro" id="IPR013249">
    <property type="entry name" value="RNA_pol_sigma70_r4_t2"/>
</dbReference>
<comment type="subunit">
    <text evidence="2">Interacts transiently with the RNA polymerase catalytic core formed by RpoA, RpoB, RpoC and RpoZ (2 alpha, 1 beta, 1 beta' and 1 omega subunit) to form the RNA polymerase holoenzyme that can initiate transcription.</text>
</comment>
<keyword evidence="4" id="KW-0731">Sigma factor</keyword>
<dbReference type="InterPro" id="IPR013325">
    <property type="entry name" value="RNA_pol_sigma_r2"/>
</dbReference>
<dbReference type="NCBIfam" id="TIGR02937">
    <property type="entry name" value="sigma70-ECF"/>
    <property type="match status" value="1"/>
</dbReference>
<comment type="caution">
    <text evidence="9">The sequence shown here is derived from an EMBL/GenBank/DDBJ whole genome shotgun (WGS) entry which is preliminary data.</text>
</comment>
<protein>
    <submittedName>
        <fullName evidence="9">Sigma-70 family RNA polymerase sigma factor</fullName>
    </submittedName>
</protein>
<dbReference type="InterPro" id="IPR032710">
    <property type="entry name" value="NTF2-like_dom_sf"/>
</dbReference>
<dbReference type="PANTHER" id="PTHR43133:SF8">
    <property type="entry name" value="RNA POLYMERASE SIGMA FACTOR HI_1459-RELATED"/>
    <property type="match status" value="1"/>
</dbReference>
<dbReference type="SUPFAM" id="SSF88659">
    <property type="entry name" value="Sigma3 and sigma4 domains of RNA polymerase sigma factors"/>
    <property type="match status" value="1"/>
</dbReference>
<organism evidence="9 10">
    <name type="scientific">Fluctibacter halophilus</name>
    <dbReference type="NCBI Taxonomy" id="226011"/>
    <lineage>
        <taxon>Bacteria</taxon>
        <taxon>Pseudomonadati</taxon>
        <taxon>Pseudomonadota</taxon>
        <taxon>Gammaproteobacteria</taxon>
        <taxon>Alteromonadales</taxon>
        <taxon>Alteromonadaceae</taxon>
        <taxon>Fluctibacter</taxon>
    </lineage>
</organism>
<evidence type="ECO:0000256" key="3">
    <source>
        <dbReference type="ARBA" id="ARBA00023015"/>
    </source>
</evidence>
<accession>A0ABS8G6D4</accession>
<dbReference type="Gene3D" id="1.10.1740.10">
    <property type="match status" value="1"/>
</dbReference>
<dbReference type="Pfam" id="PF08281">
    <property type="entry name" value="Sigma70_r4_2"/>
    <property type="match status" value="1"/>
</dbReference>
<dbReference type="SUPFAM" id="SSF88946">
    <property type="entry name" value="Sigma2 domain of RNA polymerase sigma factors"/>
    <property type="match status" value="1"/>
</dbReference>
<dbReference type="Gene3D" id="3.10.450.50">
    <property type="match status" value="1"/>
</dbReference>
<name>A0ABS8G6D4_9ALTE</name>
<dbReference type="RefSeq" id="WP_229158881.1">
    <property type="nucleotide sequence ID" value="NZ_JAJEWP010000001.1"/>
</dbReference>
<feature type="domain" description="RNA polymerase sigma-70 region 2" evidence="7">
    <location>
        <begin position="21"/>
        <end position="85"/>
    </location>
</feature>
<evidence type="ECO:0000256" key="1">
    <source>
        <dbReference type="ARBA" id="ARBA00010641"/>
    </source>
</evidence>
<dbReference type="SUPFAM" id="SSF54427">
    <property type="entry name" value="NTF2-like"/>
    <property type="match status" value="1"/>
</dbReference>
<dbReference type="InterPro" id="IPR039425">
    <property type="entry name" value="RNA_pol_sigma-70-like"/>
</dbReference>
<dbReference type="Pfam" id="PF04542">
    <property type="entry name" value="Sigma70_r2"/>
    <property type="match status" value="1"/>
</dbReference>
<feature type="domain" description="RNA polymerase sigma factor 70 region 4 type 2" evidence="8">
    <location>
        <begin position="113"/>
        <end position="159"/>
    </location>
</feature>
<evidence type="ECO:0000313" key="10">
    <source>
        <dbReference type="Proteomes" id="UP001520878"/>
    </source>
</evidence>
<gene>
    <name evidence="9" type="ORF">LJ739_07890</name>
</gene>
<dbReference type="PANTHER" id="PTHR43133">
    <property type="entry name" value="RNA POLYMERASE ECF-TYPE SIGMA FACTO"/>
    <property type="match status" value="1"/>
</dbReference>
<evidence type="ECO:0000256" key="4">
    <source>
        <dbReference type="ARBA" id="ARBA00023082"/>
    </source>
</evidence>
<dbReference type="InterPro" id="IPR036388">
    <property type="entry name" value="WH-like_DNA-bd_sf"/>
</dbReference>
<evidence type="ECO:0000256" key="2">
    <source>
        <dbReference type="ARBA" id="ARBA00011344"/>
    </source>
</evidence>
<proteinExistence type="inferred from homology"/>
<dbReference type="InterPro" id="IPR014284">
    <property type="entry name" value="RNA_pol_sigma-70_dom"/>
</dbReference>
<keyword evidence="5" id="KW-0238">DNA-binding</keyword>
<evidence type="ECO:0000256" key="6">
    <source>
        <dbReference type="ARBA" id="ARBA00023163"/>
    </source>
</evidence>
<keyword evidence="6" id="KW-0804">Transcription</keyword>